<keyword evidence="3" id="KW-0732">Signal</keyword>
<dbReference type="SUPFAM" id="SSF110296">
    <property type="entry name" value="Oligoxyloglucan reducing end-specific cellobiohydrolase"/>
    <property type="match status" value="1"/>
</dbReference>
<dbReference type="Gene3D" id="2.130.10.10">
    <property type="entry name" value="YVTN repeat-like/Quinoprotein amine dehydrogenase"/>
    <property type="match status" value="2"/>
</dbReference>
<evidence type="ECO:0000313" key="6">
    <source>
        <dbReference type="Proteomes" id="UP000463700"/>
    </source>
</evidence>
<protein>
    <submittedName>
        <fullName evidence="5">Glycosyl hydrolase</fullName>
    </submittedName>
</protein>
<evidence type="ECO:0000313" key="5">
    <source>
        <dbReference type="EMBL" id="KAE8761346.1"/>
    </source>
</evidence>
<organism evidence="5 6">
    <name type="scientific">Paraburkholderia madseniana</name>
    <dbReference type="NCBI Taxonomy" id="2599607"/>
    <lineage>
        <taxon>Bacteria</taxon>
        <taxon>Pseudomonadati</taxon>
        <taxon>Pseudomonadota</taxon>
        <taxon>Betaproteobacteria</taxon>
        <taxon>Burkholderiales</taxon>
        <taxon>Burkholderiaceae</taxon>
        <taxon>Paraburkholderia</taxon>
    </lineage>
</organism>
<name>A0A6N6WLD1_9BURK</name>
<keyword evidence="2" id="KW-0604">Photosystem II</keyword>
<dbReference type="InterPro" id="IPR015943">
    <property type="entry name" value="WD40/YVTN_repeat-like_dom_sf"/>
</dbReference>
<evidence type="ECO:0000256" key="2">
    <source>
        <dbReference type="ARBA" id="ARBA00023276"/>
    </source>
</evidence>
<feature type="domain" description="Photosynthesis system II assembly factor Ycf48/Hcf136-like" evidence="4">
    <location>
        <begin position="62"/>
        <end position="121"/>
    </location>
</feature>
<dbReference type="EMBL" id="VOSW01000004">
    <property type="protein sequence ID" value="KAE8761346.1"/>
    <property type="molecule type" value="Genomic_DNA"/>
</dbReference>
<keyword evidence="5" id="KW-0378">Hydrolase</keyword>
<dbReference type="AlphaFoldDB" id="A0A6N6WLD1"/>
<dbReference type="RefSeq" id="WP_154558355.1">
    <property type="nucleotide sequence ID" value="NZ_JAQQFQ010000010.1"/>
</dbReference>
<dbReference type="InterPro" id="IPR028203">
    <property type="entry name" value="PSII_CF48-like_dom"/>
</dbReference>
<dbReference type="PANTHER" id="PTHR47199">
    <property type="entry name" value="PHOTOSYSTEM II STABILITY/ASSEMBLY FACTOR HCF136, CHLOROPLASTIC"/>
    <property type="match status" value="1"/>
</dbReference>
<feature type="signal peptide" evidence="3">
    <location>
        <begin position="1"/>
        <end position="28"/>
    </location>
</feature>
<feature type="chain" id="PRO_5026687346" evidence="3">
    <location>
        <begin position="29"/>
        <end position="359"/>
    </location>
</feature>
<comment type="caution">
    <text evidence="5">The sequence shown here is derived from an EMBL/GenBank/DDBJ whole genome shotgun (WGS) entry which is preliminary data.</text>
</comment>
<dbReference type="Pfam" id="PF14870">
    <property type="entry name" value="PSII_BNR"/>
    <property type="match status" value="2"/>
</dbReference>
<dbReference type="CDD" id="cd15482">
    <property type="entry name" value="Sialidase_non-viral"/>
    <property type="match status" value="1"/>
</dbReference>
<proteinExistence type="predicted"/>
<dbReference type="GO" id="GO:0015979">
    <property type="term" value="P:photosynthesis"/>
    <property type="evidence" value="ECO:0007669"/>
    <property type="project" value="UniProtKB-KW"/>
</dbReference>
<evidence type="ECO:0000259" key="4">
    <source>
        <dbReference type="Pfam" id="PF14870"/>
    </source>
</evidence>
<sequence>MMLSTSMNVAVSALALTLALTVSQPALAAFADPIDTPATANPHAQTAPLLAVARAGDRLVAVGLRGLIVLSDDNGGTWRQVSAPVSSDLVSVYFVSPRAGWATGQDGIVLHTADGGATWTKQLDGRSAAALMLAYYQKRDQSDPKVAAGLEEARRFVNDGPGRPFLSAWFDNERTGFIIGSFNIIFRTDDGGASWTPWFDHTENEQDALNLHAIRRIGNALYVVGEQGLVMRLDETSQQFVKVSVPYKGSFFGIVGTPDNLILYGLRGNAMRSVDGGQTWIKVGIPGEASLLGGARLADGRLALFSQDGRVLISTDGGASFSAANAAGQAWSLWDGTSLARGGIVVVGAGGVKNVGVLK</sequence>
<reference evidence="5 6" key="1">
    <citation type="journal article" date="2020" name="Int. J. Syst. Evol. Microbiol.">
        <title>Paraburkholderia madseniana sp. nov., a phenolic acid-degrading bacterium isolated from acidic forest soil.</title>
        <authorList>
            <person name="Wilhelm R.C."/>
            <person name="Murphy S.J.L."/>
            <person name="Feriancek N.M."/>
            <person name="Karasz D.C."/>
            <person name="DeRito C.M."/>
            <person name="Newman J.D."/>
            <person name="Buckley D.H."/>
        </authorList>
    </citation>
    <scope>NUCLEOTIDE SEQUENCE [LARGE SCALE GENOMIC DNA]</scope>
    <source>
        <strain evidence="5 6">RP11</strain>
    </source>
</reference>
<dbReference type="GO" id="GO:0016787">
    <property type="term" value="F:hydrolase activity"/>
    <property type="evidence" value="ECO:0007669"/>
    <property type="project" value="UniProtKB-KW"/>
</dbReference>
<dbReference type="PANTHER" id="PTHR47199:SF2">
    <property type="entry name" value="PHOTOSYSTEM II STABILITY_ASSEMBLY FACTOR HCF136, CHLOROPLASTIC"/>
    <property type="match status" value="1"/>
</dbReference>
<dbReference type="GO" id="GO:0009523">
    <property type="term" value="C:photosystem II"/>
    <property type="evidence" value="ECO:0007669"/>
    <property type="project" value="UniProtKB-KW"/>
</dbReference>
<evidence type="ECO:0000256" key="3">
    <source>
        <dbReference type="SAM" id="SignalP"/>
    </source>
</evidence>
<keyword evidence="1" id="KW-0602">Photosynthesis</keyword>
<evidence type="ECO:0000256" key="1">
    <source>
        <dbReference type="ARBA" id="ARBA00022531"/>
    </source>
</evidence>
<dbReference type="Proteomes" id="UP000463700">
    <property type="component" value="Unassembled WGS sequence"/>
</dbReference>
<dbReference type="OrthoDB" id="9767885at2"/>
<feature type="domain" description="Photosynthesis system II assembly factor Ycf48/Hcf136-like" evidence="4">
    <location>
        <begin position="169"/>
        <end position="245"/>
    </location>
</feature>
<accession>A0A6N6WLD1</accession>
<gene>
    <name evidence="5" type="ORF">FSO04_03350</name>
</gene>